<dbReference type="CDD" id="cd02645">
    <property type="entry name" value="R3H_AAA"/>
    <property type="match status" value="1"/>
</dbReference>
<evidence type="ECO:0000259" key="4">
    <source>
        <dbReference type="SMART" id="SM00382"/>
    </source>
</evidence>
<sequence>MQAELLELADLLPHALRTALLLHEDFLEVLEVVMDVGRPPLARFPAGDVRLSEQRITYEDLDLAVAKLGDFGGDNRAGIDRTLHRISCLRNRDGRVIGLTCRAGRAVCGSAALAADLVADGRSLLLLGRPGVGKTTSVREIARLLSEEHRRRVVIIDTSNEIGGDGDIPHPGIGCARRMQVAEVEHQHRTMIEAVENHMPEALVIDEIGNEAEALAARSISQRGIQLIATAHGGDLATLVRNPALAELVGGIQSVTLGDEEARRRGGGRKSVLERAQPPTFDVAVELLGRRKWRVHADLAAAVDRLLADGDARGQLVTLDAEGAVVSVSEREAEAGEASPMATAADAWGRGPHEDPSWQDPAWQDAAWGAAAGGPAESAPAAQPGGSSAAWPAAFNGQEEDAAPEGAVRIYTFGLDDGRCRQVLAALGLSNAVALTRQMHECDAVMALRERLRAPGAEWVRDSARATGVPIFSLRTTSDATLVKALRTLAGVDPSALTLGDPAAAAGADPGGGRRRPAALRAQDDVARLGSGAGAGSYVSQARAGDRGAALEEARLAVERLVLPGGEAAELLPRAPGVLLCQEELVRSYGLTSETVGGGASARLRILPPHGTADASARIGREWSGAPWRSVGGGVAAGG</sequence>
<dbReference type="CDD" id="cd00009">
    <property type="entry name" value="AAA"/>
    <property type="match status" value="1"/>
</dbReference>
<keyword evidence="2" id="KW-0067">ATP-binding</keyword>
<comment type="caution">
    <text evidence="5">The sequence shown here is derived from an EMBL/GenBank/DDBJ whole genome shotgun (WGS) entry which is preliminary data.</text>
</comment>
<dbReference type="InterPro" id="IPR045735">
    <property type="entry name" value="Spore_III_AA_AAA+_ATPase"/>
</dbReference>
<dbReference type="AlphaFoldDB" id="A0AAW1SG05"/>
<dbReference type="Gene3D" id="3.40.50.300">
    <property type="entry name" value="P-loop containing nucleotide triphosphate hydrolases"/>
    <property type="match status" value="1"/>
</dbReference>
<feature type="region of interest" description="Disordered" evidence="3">
    <location>
        <begin position="330"/>
        <end position="392"/>
    </location>
</feature>
<dbReference type="GO" id="GO:0005524">
    <property type="term" value="F:ATP binding"/>
    <property type="evidence" value="ECO:0007669"/>
    <property type="project" value="UniProtKB-KW"/>
</dbReference>
<keyword evidence="1" id="KW-0547">Nucleotide-binding</keyword>
<dbReference type="PANTHER" id="PTHR20953:SF3">
    <property type="entry name" value="P-LOOP CONTAINING NUCLEOSIDE TRIPHOSPHATE HYDROLASES SUPERFAMILY PROTEIN"/>
    <property type="match status" value="1"/>
</dbReference>
<dbReference type="InterPro" id="IPR003593">
    <property type="entry name" value="AAA+_ATPase"/>
</dbReference>
<reference evidence="5 6" key="1">
    <citation type="journal article" date="2024" name="Nat. Commun.">
        <title>Phylogenomics reveals the evolutionary origins of lichenization in chlorophyte algae.</title>
        <authorList>
            <person name="Puginier C."/>
            <person name="Libourel C."/>
            <person name="Otte J."/>
            <person name="Skaloud P."/>
            <person name="Haon M."/>
            <person name="Grisel S."/>
            <person name="Petersen M."/>
            <person name="Berrin J.G."/>
            <person name="Delaux P.M."/>
            <person name="Dal Grande F."/>
            <person name="Keller J."/>
        </authorList>
    </citation>
    <scope>NUCLEOTIDE SEQUENCE [LARGE SCALE GENOMIC DNA]</scope>
    <source>
        <strain evidence="5 6">SAG 245.80</strain>
    </source>
</reference>
<dbReference type="InterPro" id="IPR058670">
    <property type="entry name" value="PTPase_dom"/>
</dbReference>
<dbReference type="InterPro" id="IPR027417">
    <property type="entry name" value="P-loop_NTPase"/>
</dbReference>
<dbReference type="PANTHER" id="PTHR20953">
    <property type="entry name" value="KINASE-RELATED"/>
    <property type="match status" value="1"/>
</dbReference>
<evidence type="ECO:0000313" key="6">
    <source>
        <dbReference type="Proteomes" id="UP001445335"/>
    </source>
</evidence>
<dbReference type="Pfam" id="PF19568">
    <property type="entry name" value="Spore_III_AA"/>
    <property type="match status" value="1"/>
</dbReference>
<evidence type="ECO:0000256" key="3">
    <source>
        <dbReference type="SAM" id="MobiDB-lite"/>
    </source>
</evidence>
<accession>A0AAW1SG05</accession>
<feature type="domain" description="AAA+ ATPase" evidence="4">
    <location>
        <begin position="120"/>
        <end position="251"/>
    </location>
</feature>
<dbReference type="SMART" id="SM00382">
    <property type="entry name" value="AAA"/>
    <property type="match status" value="1"/>
</dbReference>
<protein>
    <recommendedName>
        <fullName evidence="4">AAA+ ATPase domain-containing protein</fullName>
    </recommendedName>
</protein>
<dbReference type="EMBL" id="JALJOU010000003">
    <property type="protein sequence ID" value="KAK9845213.1"/>
    <property type="molecule type" value="Genomic_DNA"/>
</dbReference>
<proteinExistence type="predicted"/>
<evidence type="ECO:0000256" key="2">
    <source>
        <dbReference type="ARBA" id="ARBA00022840"/>
    </source>
</evidence>
<feature type="compositionally biased region" description="Low complexity" evidence="3">
    <location>
        <begin position="358"/>
        <end position="392"/>
    </location>
</feature>
<dbReference type="SUPFAM" id="SSF52540">
    <property type="entry name" value="P-loop containing nucleoside triphosphate hydrolases"/>
    <property type="match status" value="1"/>
</dbReference>
<dbReference type="Proteomes" id="UP001445335">
    <property type="component" value="Unassembled WGS sequence"/>
</dbReference>
<dbReference type="InterPro" id="IPR034081">
    <property type="entry name" value="R3H_AAA"/>
</dbReference>
<keyword evidence="6" id="KW-1185">Reference proteome</keyword>
<evidence type="ECO:0000313" key="5">
    <source>
        <dbReference type="EMBL" id="KAK9845213.1"/>
    </source>
</evidence>
<organism evidence="5 6">
    <name type="scientific">Elliptochloris bilobata</name>
    <dbReference type="NCBI Taxonomy" id="381761"/>
    <lineage>
        <taxon>Eukaryota</taxon>
        <taxon>Viridiplantae</taxon>
        <taxon>Chlorophyta</taxon>
        <taxon>core chlorophytes</taxon>
        <taxon>Trebouxiophyceae</taxon>
        <taxon>Trebouxiophyceae incertae sedis</taxon>
        <taxon>Elliptochloris clade</taxon>
        <taxon>Elliptochloris</taxon>
    </lineage>
</organism>
<evidence type="ECO:0000256" key="1">
    <source>
        <dbReference type="ARBA" id="ARBA00022741"/>
    </source>
</evidence>
<gene>
    <name evidence="5" type="ORF">WJX81_000262</name>
</gene>
<dbReference type="Pfam" id="PF25516">
    <property type="entry name" value="PTPase"/>
    <property type="match status" value="1"/>
</dbReference>
<name>A0AAW1SG05_9CHLO</name>